<dbReference type="Proteomes" id="UP000727407">
    <property type="component" value="Unassembled WGS sequence"/>
</dbReference>
<sequence length="88" mass="9413">MPDVSVANCLRSVNVLPEPAPIELSNLVDNIQVDIHPVPIAHSVPVQGPGEGEISLRCTGRVTAGRHSNPHHLRRAELGLGRRQASCV</sequence>
<proteinExistence type="predicted"/>
<evidence type="ECO:0000313" key="2">
    <source>
        <dbReference type="Proteomes" id="UP000727407"/>
    </source>
</evidence>
<reference evidence="1" key="1">
    <citation type="submission" date="2020-07" db="EMBL/GenBank/DDBJ databases">
        <title>Clarias magur genome sequencing, assembly and annotation.</title>
        <authorList>
            <person name="Kushwaha B."/>
            <person name="Kumar R."/>
            <person name="Das P."/>
            <person name="Joshi C.G."/>
            <person name="Kumar D."/>
            <person name="Nagpure N.S."/>
            <person name="Pandey M."/>
            <person name="Agarwal S."/>
            <person name="Srivastava S."/>
            <person name="Singh M."/>
            <person name="Sahoo L."/>
            <person name="Jayasankar P."/>
            <person name="Meher P.K."/>
            <person name="Koringa P.G."/>
            <person name="Iquebal M.A."/>
            <person name="Das S.P."/>
            <person name="Bit A."/>
            <person name="Patnaik S."/>
            <person name="Patel N."/>
            <person name="Shah T.M."/>
            <person name="Hinsu A."/>
            <person name="Jena J.K."/>
        </authorList>
    </citation>
    <scope>NUCLEOTIDE SEQUENCE</scope>
    <source>
        <strain evidence="1">CIFAMagur01</strain>
        <tissue evidence="1">Testis</tissue>
    </source>
</reference>
<evidence type="ECO:0000313" key="1">
    <source>
        <dbReference type="EMBL" id="KAF5906049.1"/>
    </source>
</evidence>
<keyword evidence="2" id="KW-1185">Reference proteome</keyword>
<gene>
    <name evidence="1" type="primary">Itga6</name>
    <name evidence="1" type="ORF">DAT39_004329</name>
</gene>
<organism evidence="1 2">
    <name type="scientific">Clarias magur</name>
    <name type="common">Asian catfish</name>
    <name type="synonym">Macropteronotus magur</name>
    <dbReference type="NCBI Taxonomy" id="1594786"/>
    <lineage>
        <taxon>Eukaryota</taxon>
        <taxon>Metazoa</taxon>
        <taxon>Chordata</taxon>
        <taxon>Craniata</taxon>
        <taxon>Vertebrata</taxon>
        <taxon>Euteleostomi</taxon>
        <taxon>Actinopterygii</taxon>
        <taxon>Neopterygii</taxon>
        <taxon>Teleostei</taxon>
        <taxon>Ostariophysi</taxon>
        <taxon>Siluriformes</taxon>
        <taxon>Clariidae</taxon>
        <taxon>Clarias</taxon>
    </lineage>
</organism>
<dbReference type="EMBL" id="QNUK01000038">
    <property type="protein sequence ID" value="KAF5906049.1"/>
    <property type="molecule type" value="Genomic_DNA"/>
</dbReference>
<protein>
    <submittedName>
        <fullName evidence="1">Protein phosphatase 1 regulatory subunit 15A</fullName>
    </submittedName>
</protein>
<name>A0A8J4U6Q2_CLAMG</name>
<comment type="caution">
    <text evidence="1">The sequence shown here is derived from an EMBL/GenBank/DDBJ whole genome shotgun (WGS) entry which is preliminary data.</text>
</comment>
<accession>A0A8J4U6Q2</accession>
<dbReference type="AlphaFoldDB" id="A0A8J4U6Q2"/>